<evidence type="ECO:0000259" key="4">
    <source>
        <dbReference type="Pfam" id="PF01011"/>
    </source>
</evidence>
<dbReference type="Proteomes" id="UP000783253">
    <property type="component" value="Unassembled WGS sequence"/>
</dbReference>
<dbReference type="InterPro" id="IPR018391">
    <property type="entry name" value="PQQ_b-propeller_rpt"/>
</dbReference>
<evidence type="ECO:0000256" key="1">
    <source>
        <dbReference type="ARBA" id="ARBA00001931"/>
    </source>
</evidence>
<gene>
    <name evidence="5" type="ORF">K3152_12480</name>
</gene>
<name>A0ABS7J6J3_9SPHN</name>
<evidence type="ECO:0000313" key="6">
    <source>
        <dbReference type="Proteomes" id="UP000783253"/>
    </source>
</evidence>
<keyword evidence="6" id="KW-1185">Reference proteome</keyword>
<evidence type="ECO:0000256" key="3">
    <source>
        <dbReference type="ARBA" id="ARBA00023002"/>
    </source>
</evidence>
<dbReference type="InterPro" id="IPR002372">
    <property type="entry name" value="PQQ_rpt_dom"/>
</dbReference>
<dbReference type="SUPFAM" id="SSF50998">
    <property type="entry name" value="Quinoprotein alcohol dehydrogenase-like"/>
    <property type="match status" value="1"/>
</dbReference>
<protein>
    <submittedName>
        <fullName evidence="5">Pyrroloquinoline quinone-dependent dehydrogenase</fullName>
    </submittedName>
</protein>
<sequence>MRKILKIAGLAVLLLVAASFLGGSTFWHLIGLGQTLDIEGEARVVRSDPGDLGTAWRAYGGDPGGNRYVAAGQIDRDNVSSLRIAWTHRSGALAGRPDSDRANSAFQATPILVADALVYCTQFQQVIAIDPGTGTEKWRFDPQVPSGSYPGNQYTCRGVSYWADDQADSDADCAERIFLGTVDARIIALDARTGKPCEAFGTEGQLRIEPSLTLRWPGEFQITSAPAIVGDIVVTGTSISDNLRTDAPEGTVFAFDARDGEPRWTFDPLEASPEIRGNHANVWSTISVDEERGLVFLPTSSPSPDYFGGNRAGDNRYANSLVALDGESGTVAWHFQAVHHDVWDYDLPAQPGLYEVWRDGRLHEVVAQVTKTGHVFVLDRETGEPFLPIEERPVPQAGVNGERLSPTQPFPALTPAIVPDRLDPDDAFGLTVWDKLACRSKLASLRAEGLYTPPSLEGTLAYPFQGGGANWGSTAYDPSRNLMVVNMNNLAGYVRLHRGSDEARASNRISESDEFAPMEGAPYSMSRDPLVSPLGLPCSPPPWGVLAGVDLDSGAIVWRRTLGTTEELAGGLALELGTPALGGPMITGGGLVFIGAAMDNYLRAFDVATGRELWKGRLPAGGQATPMSYVWQGRQYVVIAAGGHSRVGTKPGDHLVAFALPGN</sequence>
<organism evidence="5 6">
    <name type="scientific">Qipengyuania polymorpha</name>
    <dbReference type="NCBI Taxonomy" id="2867234"/>
    <lineage>
        <taxon>Bacteria</taxon>
        <taxon>Pseudomonadati</taxon>
        <taxon>Pseudomonadota</taxon>
        <taxon>Alphaproteobacteria</taxon>
        <taxon>Sphingomonadales</taxon>
        <taxon>Erythrobacteraceae</taxon>
        <taxon>Qipengyuania</taxon>
    </lineage>
</organism>
<evidence type="ECO:0000256" key="2">
    <source>
        <dbReference type="ARBA" id="ARBA00008156"/>
    </source>
</evidence>
<comment type="caution">
    <text evidence="5">The sequence shown here is derived from an EMBL/GenBank/DDBJ whole genome shotgun (WGS) entry which is preliminary data.</text>
</comment>
<dbReference type="CDD" id="cd10280">
    <property type="entry name" value="PQQ_mGDH"/>
    <property type="match status" value="1"/>
</dbReference>
<reference evidence="5 6" key="1">
    <citation type="submission" date="2021-08" db="EMBL/GenBank/DDBJ databases">
        <title>Comparative Genomics Analysis of the Genus Qipengyuania Reveals Extensive Genetic Diversity and Metabolic Versatility, Including the Description of Fifteen Novel Species.</title>
        <authorList>
            <person name="Liu Y."/>
        </authorList>
    </citation>
    <scope>NUCLEOTIDE SEQUENCE [LARGE SCALE GENOMIC DNA]</scope>
    <source>
        <strain evidence="5 6">1NDH17</strain>
    </source>
</reference>
<proteinExistence type="inferred from homology"/>
<dbReference type="SMART" id="SM00564">
    <property type="entry name" value="PQQ"/>
    <property type="match status" value="5"/>
</dbReference>
<comment type="cofactor">
    <cofactor evidence="1">
        <name>pyrroloquinoline quinone</name>
        <dbReference type="ChEBI" id="CHEBI:58442"/>
    </cofactor>
</comment>
<comment type="similarity">
    <text evidence="2">Belongs to the bacterial PQQ dehydrogenase family.</text>
</comment>
<feature type="domain" description="Pyrrolo-quinoline quinone repeat" evidence="4">
    <location>
        <begin position="56"/>
        <end position="637"/>
    </location>
</feature>
<dbReference type="InterPro" id="IPR017511">
    <property type="entry name" value="PQQ_mDH"/>
</dbReference>
<evidence type="ECO:0000313" key="5">
    <source>
        <dbReference type="EMBL" id="MBX7459068.1"/>
    </source>
</evidence>
<keyword evidence="3" id="KW-0560">Oxidoreductase</keyword>
<dbReference type="PANTHER" id="PTHR32303">
    <property type="entry name" value="QUINOPROTEIN ALCOHOL DEHYDROGENASE (CYTOCHROME C)"/>
    <property type="match status" value="1"/>
</dbReference>
<dbReference type="InterPro" id="IPR011047">
    <property type="entry name" value="Quinoprotein_ADH-like_sf"/>
</dbReference>
<dbReference type="RefSeq" id="WP_221574469.1">
    <property type="nucleotide sequence ID" value="NZ_JAIGNK010000004.1"/>
</dbReference>
<dbReference type="Pfam" id="PF01011">
    <property type="entry name" value="PQQ"/>
    <property type="match status" value="1"/>
</dbReference>
<accession>A0ABS7J6J3</accession>
<dbReference type="PANTHER" id="PTHR32303:SF4">
    <property type="entry name" value="QUINOPROTEIN GLUCOSE DEHYDROGENASE"/>
    <property type="match status" value="1"/>
</dbReference>
<dbReference type="Gene3D" id="2.140.10.10">
    <property type="entry name" value="Quinoprotein alcohol dehydrogenase-like superfamily"/>
    <property type="match status" value="2"/>
</dbReference>
<dbReference type="EMBL" id="JAIGNK010000004">
    <property type="protein sequence ID" value="MBX7459068.1"/>
    <property type="molecule type" value="Genomic_DNA"/>
</dbReference>